<organism evidence="7 8">
    <name type="scientific">Candidatus Magnetobacterium bavaricum</name>
    <dbReference type="NCBI Taxonomy" id="29290"/>
    <lineage>
        <taxon>Bacteria</taxon>
        <taxon>Pseudomonadati</taxon>
        <taxon>Nitrospirota</taxon>
        <taxon>Thermodesulfovibrionia</taxon>
        <taxon>Thermodesulfovibrionales</taxon>
        <taxon>Candidatus Magnetobacteriaceae</taxon>
        <taxon>Candidatus Magnetobacterium</taxon>
    </lineage>
</organism>
<evidence type="ECO:0000256" key="3">
    <source>
        <dbReference type="ARBA" id="ARBA00038412"/>
    </source>
</evidence>
<dbReference type="PANTHER" id="PTHR41286">
    <property type="entry name" value="HNH NUCLEASE YAJD-RELATED"/>
    <property type="match status" value="1"/>
</dbReference>
<name>A0A0F3GPF3_9BACT</name>
<evidence type="ECO:0000313" key="7">
    <source>
        <dbReference type="EMBL" id="KJU83844.1"/>
    </source>
</evidence>
<proteinExistence type="inferred from homology"/>
<dbReference type="NCBIfam" id="NF008448">
    <property type="entry name" value="PRK11295.1"/>
    <property type="match status" value="1"/>
</dbReference>
<dbReference type="PANTHER" id="PTHR41286:SF1">
    <property type="entry name" value="HNH NUCLEASE YAJD-RELATED"/>
    <property type="match status" value="1"/>
</dbReference>
<dbReference type="Proteomes" id="UP000033423">
    <property type="component" value="Unassembled WGS sequence"/>
</dbReference>
<dbReference type="EMBL" id="LACI01001704">
    <property type="protein sequence ID" value="KJU83844.1"/>
    <property type="molecule type" value="Genomic_DNA"/>
</dbReference>
<evidence type="ECO:0000256" key="2">
    <source>
        <dbReference type="ARBA" id="ARBA00022801"/>
    </source>
</evidence>
<dbReference type="GO" id="GO:0016787">
    <property type="term" value="F:hydrolase activity"/>
    <property type="evidence" value="ECO:0007669"/>
    <property type="project" value="UniProtKB-KW"/>
</dbReference>
<evidence type="ECO:0000256" key="4">
    <source>
        <dbReference type="ARBA" id="ARBA00040194"/>
    </source>
</evidence>
<gene>
    <name evidence="7" type="ORF">MBAV_003958</name>
</gene>
<dbReference type="GO" id="GO:0008270">
    <property type="term" value="F:zinc ion binding"/>
    <property type="evidence" value="ECO:0007669"/>
    <property type="project" value="InterPro"/>
</dbReference>
<evidence type="ECO:0000256" key="5">
    <source>
        <dbReference type="SAM" id="MobiDB-lite"/>
    </source>
</evidence>
<keyword evidence="2" id="KW-0378">Hydrolase</keyword>
<reference evidence="7 8" key="1">
    <citation type="submission" date="2015-02" db="EMBL/GenBank/DDBJ databases">
        <title>Single-cell genomics of uncultivated deep-branching MTB reveals a conserved set of magnetosome genes.</title>
        <authorList>
            <person name="Kolinko S."/>
            <person name="Richter M."/>
            <person name="Glockner F.O."/>
            <person name="Brachmann A."/>
            <person name="Schuler D."/>
        </authorList>
    </citation>
    <scope>NUCLEOTIDE SEQUENCE [LARGE SCALE GENOMIC DNA]</scope>
    <source>
        <strain evidence="7">TM-1</strain>
    </source>
</reference>
<dbReference type="AlphaFoldDB" id="A0A0F3GPF3"/>
<dbReference type="CDD" id="cd00085">
    <property type="entry name" value="HNHc"/>
    <property type="match status" value="1"/>
</dbReference>
<evidence type="ECO:0000256" key="1">
    <source>
        <dbReference type="ARBA" id="ARBA00022722"/>
    </source>
</evidence>
<sequence length="112" mass="12857">MVQRRGSYKPKRSVKKPASDRPIEEIVRQFKASAQSESNSNYREESLRIHGLICAKCGREFGPKDRHLLTVHHKDGNHDNNPADGSNWENLCAYCHDDEHSRGILADYLRGR</sequence>
<accession>A0A0F3GPF3</accession>
<evidence type="ECO:0000313" key="8">
    <source>
        <dbReference type="Proteomes" id="UP000033423"/>
    </source>
</evidence>
<dbReference type="GO" id="GO:0003676">
    <property type="term" value="F:nucleic acid binding"/>
    <property type="evidence" value="ECO:0007669"/>
    <property type="project" value="InterPro"/>
</dbReference>
<dbReference type="PATRIC" id="fig|29290.4.peg.5239"/>
<comment type="caution">
    <text evidence="7">The sequence shown here is derived from an EMBL/GenBank/DDBJ whole genome shotgun (WGS) entry which is preliminary data.</text>
</comment>
<comment type="similarity">
    <text evidence="3">Belongs to the HNH nuclease family.</text>
</comment>
<feature type="region of interest" description="Disordered" evidence="5">
    <location>
        <begin position="1"/>
        <end position="22"/>
    </location>
</feature>
<dbReference type="InterPro" id="IPR002711">
    <property type="entry name" value="HNH"/>
</dbReference>
<dbReference type="Pfam" id="PF01844">
    <property type="entry name" value="HNH"/>
    <property type="match status" value="1"/>
</dbReference>
<feature type="domain" description="HNH nuclease" evidence="6">
    <location>
        <begin position="41"/>
        <end position="97"/>
    </location>
</feature>
<keyword evidence="7" id="KW-0255">Endonuclease</keyword>
<protein>
    <recommendedName>
        <fullName evidence="4">Putative HNH nuclease YajD</fullName>
    </recommendedName>
</protein>
<dbReference type="InterPro" id="IPR003615">
    <property type="entry name" value="HNH_nuc"/>
</dbReference>
<keyword evidence="1" id="KW-0540">Nuclease</keyword>
<feature type="compositionally biased region" description="Basic residues" evidence="5">
    <location>
        <begin position="1"/>
        <end position="15"/>
    </location>
</feature>
<keyword evidence="8" id="KW-1185">Reference proteome</keyword>
<dbReference type="GO" id="GO:0005829">
    <property type="term" value="C:cytosol"/>
    <property type="evidence" value="ECO:0007669"/>
    <property type="project" value="TreeGrafter"/>
</dbReference>
<dbReference type="SMART" id="SM00507">
    <property type="entry name" value="HNHc"/>
    <property type="match status" value="1"/>
</dbReference>
<dbReference type="GO" id="GO:0004519">
    <property type="term" value="F:endonuclease activity"/>
    <property type="evidence" value="ECO:0007669"/>
    <property type="project" value="UniProtKB-KW"/>
</dbReference>
<evidence type="ECO:0000259" key="6">
    <source>
        <dbReference type="SMART" id="SM00507"/>
    </source>
</evidence>